<keyword evidence="2" id="KW-1185">Reference proteome</keyword>
<evidence type="ECO:0000313" key="2">
    <source>
        <dbReference type="Proteomes" id="UP000230824"/>
    </source>
</evidence>
<protein>
    <submittedName>
        <fullName evidence="1">Uncharacterized protein</fullName>
    </submittedName>
</protein>
<organism evidence="1 2">
    <name type="scientific">Escherichia phage vB_EcoM_PHB05</name>
    <dbReference type="NCBI Taxonomy" id="2041347"/>
    <lineage>
        <taxon>Viruses</taxon>
        <taxon>Duplodnaviria</taxon>
        <taxon>Heunggongvirae</taxon>
        <taxon>Uroviricota</taxon>
        <taxon>Caudoviricetes</taxon>
        <taxon>Stephanstirmvirinae</taxon>
        <taxon>Justusliebigvirus</taxon>
        <taxon>Justusliebigvirus PHB05</taxon>
    </lineage>
</organism>
<evidence type="ECO:0000313" key="1">
    <source>
        <dbReference type="EMBL" id="ATI15778.1"/>
    </source>
</evidence>
<dbReference type="GeneID" id="62611748"/>
<dbReference type="Proteomes" id="UP000230824">
    <property type="component" value="Segment"/>
</dbReference>
<reference evidence="1 2" key="1">
    <citation type="submission" date="2017-09" db="EMBL/GenBank/DDBJ databases">
        <title>Phage vB_EcoM_PHB05 against multidrug-resistant shiga toxin-producing Escherichia.</title>
        <authorList>
            <person name="Chen Y."/>
            <person name="Song J."/>
            <person name="Wu B."/>
        </authorList>
    </citation>
    <scope>NUCLEOTIDE SEQUENCE [LARGE SCALE GENOMIC DNA]</scope>
    <source>
        <strain evidence="1">Wastewater</strain>
    </source>
</reference>
<dbReference type="KEGG" id="vg:62611748"/>
<name>A0A291LAZ9_9CAUD</name>
<dbReference type="RefSeq" id="YP_009984404.1">
    <property type="nucleotide sequence ID" value="NC_052652.1"/>
</dbReference>
<proteinExistence type="predicted"/>
<sequence length="184" mass="21373">MGFDDMLLYEEACVKEAMALPVLSIDITTVDTFSDCETCGSYSSIVHEVIGDLGTYEDGDYASCLGDNRDGEVANVANWIASKLKERNRPFPNLLTPEAMLKAEQEMYDYGYKVDYDYNDPTYKKLSDKYWELTNAYDKYYSTENIVKLFLDFGVEINWDFEEEERYDASSWDDDYEEDIECEE</sequence>
<dbReference type="EMBL" id="MF805809">
    <property type="protein sequence ID" value="ATI15778.1"/>
    <property type="molecule type" value="Genomic_DNA"/>
</dbReference>
<accession>A0A291LAZ9</accession>